<dbReference type="OrthoDB" id="292747at2759"/>
<dbReference type="Pfam" id="PF16192">
    <property type="entry name" value="PMT_4TMC"/>
    <property type="match status" value="1"/>
</dbReference>
<comment type="similarity">
    <text evidence="3 15">Belongs to the glycosyltransferase 39 family.</text>
</comment>
<evidence type="ECO:0000259" key="17">
    <source>
        <dbReference type="PROSITE" id="PS50919"/>
    </source>
</evidence>
<dbReference type="InterPro" id="IPR032421">
    <property type="entry name" value="PMT_4TMC"/>
</dbReference>
<feature type="domain" description="MIR" evidence="17">
    <location>
        <begin position="423"/>
        <end position="482"/>
    </location>
</feature>
<dbReference type="SUPFAM" id="SSF82109">
    <property type="entry name" value="MIR domain"/>
    <property type="match status" value="1"/>
</dbReference>
<keyword evidence="19" id="KW-1185">Reference proteome</keyword>
<feature type="region of interest" description="Disordered" evidence="16">
    <location>
        <begin position="1"/>
        <end position="52"/>
    </location>
</feature>
<name>A0A4P9X0H7_9FUNG</name>
<sequence length="770" mass="86798">MGRDFRQRSKAAPHSGEGSDSPSRNEITQPLLDDPQGDPGYEDWHGISDSGKEKAVRSSRRLAALGGPISRPIVITLILVAMMIRLFRLSHPSSVVFDEVHFGGFAGQYINGTFFMDVHPPLGKLLFAATGYLAGYNGMFNFSKIGADYIAPRVPYVAMRMLPAVMGCLLSPVAYMTSRNLGFTQAAAVLVAIAIMFDNALATQSRLILLDSILILFTAMAMLSWSEFMVVSRSPKIAPFTLRWWLPLIATGINLGLAVSVKMVGLFIIATIGTSTVWQLWTMLGNLSIPPRTLVRHVMARAFALVAVPMMVYALFFAVHFRVLWRNGAGNTFMSPEFQASIAGSGLSGPTYEPVVYGSKLFIRHHGTNGGFLHSHEHAYQTGSLQQQVTCYPFVDSNSYFFIKPALEINNGTSREVPLNDEIRPVRNGDIVRLEHTVTFRRLHSHDMRAPVTDTEDMKEVSAYGSANFPGDSNDHWRLEIVGEPPKTELKAITQRFHLHHVNQGCSLFSHSIKLPEWAFGQQEVACAKNGRKDLISWLIEQNDHSSFNETTPKVQYRQPSFWEKFIEIHKVMFKINNDLKSSHPFDSRPVAWPLLNRGISFWAADEPHRGQIYLLGNPILWWLAVLGIVVYVVYEAACILLTQRGFFFHRFGPVRDIANQTVLLFSAWAFHYLPFFVMSRQLFLHHYLPAFYFSVLLLGTVFHAVTFRWAPKMQWASMTVIAVLLAWSYFHFSAFTYGLEQNPGTCNSLKWRSKWDFDCAKAERAAHSL</sequence>
<keyword evidence="10 15" id="KW-1133">Transmembrane helix</keyword>
<keyword evidence="11 15" id="KW-0472">Membrane</keyword>
<evidence type="ECO:0000256" key="15">
    <source>
        <dbReference type="RuleBase" id="RU367007"/>
    </source>
</evidence>
<dbReference type="GO" id="GO:0005789">
    <property type="term" value="C:endoplasmic reticulum membrane"/>
    <property type="evidence" value="ECO:0007669"/>
    <property type="project" value="UniProtKB-SubCell"/>
</dbReference>
<evidence type="ECO:0000256" key="6">
    <source>
        <dbReference type="ARBA" id="ARBA00022679"/>
    </source>
</evidence>
<comment type="catalytic activity">
    <reaction evidence="13 15">
        <text>a di-trans,poly-cis-dolichyl beta-D-mannosyl phosphate + L-threonyl-[protein] = 3-O-(alpha-D-mannosyl)-L-threonyl-[protein] + a di-trans,poly-cis-dolichyl phosphate + H(+)</text>
        <dbReference type="Rhea" id="RHEA:53396"/>
        <dbReference type="Rhea" id="RHEA-COMP:11060"/>
        <dbReference type="Rhea" id="RHEA-COMP:13547"/>
        <dbReference type="Rhea" id="RHEA-COMP:19498"/>
        <dbReference type="Rhea" id="RHEA-COMP:19501"/>
        <dbReference type="ChEBI" id="CHEBI:15378"/>
        <dbReference type="ChEBI" id="CHEBI:30013"/>
        <dbReference type="ChEBI" id="CHEBI:57683"/>
        <dbReference type="ChEBI" id="CHEBI:58211"/>
        <dbReference type="ChEBI" id="CHEBI:137323"/>
        <dbReference type="EC" id="2.4.1.109"/>
    </reaction>
</comment>
<dbReference type="Gene3D" id="2.80.10.50">
    <property type="match status" value="1"/>
</dbReference>
<evidence type="ECO:0000256" key="7">
    <source>
        <dbReference type="ARBA" id="ARBA00022692"/>
    </source>
</evidence>
<feature type="domain" description="MIR" evidence="17">
    <location>
        <begin position="352"/>
        <end position="406"/>
    </location>
</feature>
<dbReference type="PANTHER" id="PTHR10050:SF50">
    <property type="entry name" value="DOLICHYL-PHOSPHATE-MANNOSE--PROTEIN MANNOSYLTRANSFERASE 1-RELATED"/>
    <property type="match status" value="1"/>
</dbReference>
<evidence type="ECO:0000256" key="5">
    <source>
        <dbReference type="ARBA" id="ARBA00022676"/>
    </source>
</evidence>
<feature type="transmembrane region" description="Helical" evidence="15">
    <location>
        <begin position="154"/>
        <end position="175"/>
    </location>
</feature>
<proteinExistence type="inferred from homology"/>
<dbReference type="InterPro" id="IPR036300">
    <property type="entry name" value="MIR_dom_sf"/>
</dbReference>
<dbReference type="Pfam" id="PF02815">
    <property type="entry name" value="MIR"/>
    <property type="match status" value="1"/>
</dbReference>
<feature type="transmembrane region" description="Helical" evidence="15">
    <location>
        <begin position="62"/>
        <end position="84"/>
    </location>
</feature>
<evidence type="ECO:0000256" key="4">
    <source>
        <dbReference type="ARBA" id="ARBA00012839"/>
    </source>
</evidence>
<dbReference type="InterPro" id="IPR027005">
    <property type="entry name" value="PMT-like"/>
</dbReference>
<dbReference type="PROSITE" id="PS50919">
    <property type="entry name" value="MIR"/>
    <property type="match status" value="3"/>
</dbReference>
<evidence type="ECO:0000313" key="18">
    <source>
        <dbReference type="EMBL" id="RKO99251.1"/>
    </source>
</evidence>
<evidence type="ECO:0000256" key="13">
    <source>
        <dbReference type="ARBA" id="ARBA00045085"/>
    </source>
</evidence>
<keyword evidence="5 15" id="KW-0328">Glycosyltransferase</keyword>
<evidence type="ECO:0000256" key="12">
    <source>
        <dbReference type="ARBA" id="ARBA00023180"/>
    </source>
</evidence>
<feature type="transmembrane region" description="Helical" evidence="15">
    <location>
        <begin position="690"/>
        <end position="708"/>
    </location>
</feature>
<dbReference type="InterPro" id="IPR003342">
    <property type="entry name" value="ArnT-like_N"/>
</dbReference>
<feature type="transmembrane region" description="Helical" evidence="15">
    <location>
        <begin position="125"/>
        <end position="142"/>
    </location>
</feature>
<feature type="transmembrane region" description="Helical" evidence="15">
    <location>
        <begin position="620"/>
        <end position="642"/>
    </location>
</feature>
<dbReference type="UniPathway" id="UPA00378"/>
<protein>
    <recommendedName>
        <fullName evidence="4 15">Dolichyl-phosphate-mannose--protein mannosyltransferase</fullName>
        <ecNumber evidence="4 15">2.4.1.109</ecNumber>
    </recommendedName>
</protein>
<dbReference type="AlphaFoldDB" id="A0A4P9X0H7"/>
<evidence type="ECO:0000256" key="9">
    <source>
        <dbReference type="ARBA" id="ARBA00022824"/>
    </source>
</evidence>
<accession>A0A4P9X0H7</accession>
<feature type="domain" description="MIR" evidence="17">
    <location>
        <begin position="487"/>
        <end position="543"/>
    </location>
</feature>
<comment type="function">
    <text evidence="15">Transfers mannose from Dol-P-mannose to Ser or Thr residues on proteins.</text>
</comment>
<dbReference type="EC" id="2.4.1.109" evidence="4 15"/>
<dbReference type="STRING" id="1555241.A0A4P9X0H7"/>
<evidence type="ECO:0000256" key="2">
    <source>
        <dbReference type="ARBA" id="ARBA00004922"/>
    </source>
</evidence>
<dbReference type="PANTHER" id="PTHR10050">
    <property type="entry name" value="DOLICHYL-PHOSPHATE-MANNOSE--PROTEIN MANNOSYLTRANSFERASE"/>
    <property type="match status" value="1"/>
</dbReference>
<feature type="transmembrane region" description="Helical" evidence="15">
    <location>
        <begin position="720"/>
        <end position="740"/>
    </location>
</feature>
<comment type="subcellular location">
    <subcellularLocation>
        <location evidence="1 15">Endoplasmic reticulum membrane</location>
        <topology evidence="1 15">Multi-pass membrane protein</topology>
    </subcellularLocation>
</comment>
<dbReference type="SMART" id="SM00472">
    <property type="entry name" value="MIR"/>
    <property type="match status" value="3"/>
</dbReference>
<keyword evidence="12" id="KW-0325">Glycoprotein</keyword>
<reference evidence="19" key="1">
    <citation type="journal article" date="2018" name="Nat. Microbiol.">
        <title>Leveraging single-cell genomics to expand the fungal tree of life.</title>
        <authorList>
            <person name="Ahrendt S.R."/>
            <person name="Quandt C.A."/>
            <person name="Ciobanu D."/>
            <person name="Clum A."/>
            <person name="Salamov A."/>
            <person name="Andreopoulos B."/>
            <person name="Cheng J.F."/>
            <person name="Woyke T."/>
            <person name="Pelin A."/>
            <person name="Henrissat B."/>
            <person name="Reynolds N.K."/>
            <person name="Benny G.L."/>
            <person name="Smith M.E."/>
            <person name="James T.Y."/>
            <person name="Grigoriev I.V."/>
        </authorList>
    </citation>
    <scope>NUCLEOTIDE SEQUENCE [LARGE SCALE GENOMIC DNA]</scope>
    <source>
        <strain evidence="19">ATCC 52028</strain>
    </source>
</reference>
<gene>
    <name evidence="18" type="ORF">CXG81DRAFT_20654</name>
</gene>
<keyword evidence="6 15" id="KW-0808">Transferase</keyword>
<feature type="transmembrane region" description="Helical" evidence="15">
    <location>
        <begin position="181"/>
        <end position="201"/>
    </location>
</feature>
<feature type="transmembrane region" description="Helical" evidence="15">
    <location>
        <begin position="248"/>
        <end position="281"/>
    </location>
</feature>
<comment type="pathway">
    <text evidence="2 15">Protein modification; protein glycosylation.</text>
</comment>
<evidence type="ECO:0000256" key="8">
    <source>
        <dbReference type="ARBA" id="ARBA00022737"/>
    </source>
</evidence>
<dbReference type="EMBL" id="ML014304">
    <property type="protein sequence ID" value="RKO99251.1"/>
    <property type="molecule type" value="Genomic_DNA"/>
</dbReference>
<feature type="transmembrane region" description="Helical" evidence="15">
    <location>
        <begin position="208"/>
        <end position="228"/>
    </location>
</feature>
<keyword evidence="8" id="KW-0677">Repeat</keyword>
<comment type="catalytic activity">
    <reaction evidence="14 15">
        <text>a di-trans,poly-cis-dolichyl beta-D-mannosyl phosphate + L-seryl-[protein] = 3-O-(alpha-D-mannosyl)-L-seryl-[protein] + a di-trans,poly-cis-dolichyl phosphate + H(+)</text>
        <dbReference type="Rhea" id="RHEA:17377"/>
        <dbReference type="Rhea" id="RHEA-COMP:9863"/>
        <dbReference type="Rhea" id="RHEA-COMP:13546"/>
        <dbReference type="Rhea" id="RHEA-COMP:19498"/>
        <dbReference type="Rhea" id="RHEA-COMP:19501"/>
        <dbReference type="ChEBI" id="CHEBI:15378"/>
        <dbReference type="ChEBI" id="CHEBI:29999"/>
        <dbReference type="ChEBI" id="CHEBI:57683"/>
        <dbReference type="ChEBI" id="CHEBI:58211"/>
        <dbReference type="ChEBI" id="CHEBI:137321"/>
        <dbReference type="EC" id="2.4.1.109"/>
    </reaction>
</comment>
<evidence type="ECO:0000313" key="19">
    <source>
        <dbReference type="Proteomes" id="UP000274922"/>
    </source>
</evidence>
<feature type="compositionally biased region" description="Polar residues" evidence="16">
    <location>
        <begin position="18"/>
        <end position="28"/>
    </location>
</feature>
<dbReference type="Proteomes" id="UP000274922">
    <property type="component" value="Unassembled WGS sequence"/>
</dbReference>
<dbReference type="Pfam" id="PF02366">
    <property type="entry name" value="PMT"/>
    <property type="match status" value="1"/>
</dbReference>
<evidence type="ECO:0000256" key="11">
    <source>
        <dbReference type="ARBA" id="ARBA00023136"/>
    </source>
</evidence>
<feature type="transmembrane region" description="Helical" evidence="15">
    <location>
        <begin position="302"/>
        <end position="325"/>
    </location>
</feature>
<evidence type="ECO:0000256" key="1">
    <source>
        <dbReference type="ARBA" id="ARBA00004477"/>
    </source>
</evidence>
<organism evidence="18 19">
    <name type="scientific">Caulochytrium protostelioides</name>
    <dbReference type="NCBI Taxonomy" id="1555241"/>
    <lineage>
        <taxon>Eukaryota</taxon>
        <taxon>Fungi</taxon>
        <taxon>Fungi incertae sedis</taxon>
        <taxon>Chytridiomycota</taxon>
        <taxon>Chytridiomycota incertae sedis</taxon>
        <taxon>Chytridiomycetes</taxon>
        <taxon>Caulochytriales</taxon>
        <taxon>Caulochytriaceae</taxon>
        <taxon>Caulochytrium</taxon>
    </lineage>
</organism>
<feature type="compositionally biased region" description="Basic and acidic residues" evidence="16">
    <location>
        <begin position="42"/>
        <end position="52"/>
    </location>
</feature>
<feature type="transmembrane region" description="Helical" evidence="15">
    <location>
        <begin position="663"/>
        <end position="684"/>
    </location>
</feature>
<keyword evidence="9 15" id="KW-0256">Endoplasmic reticulum</keyword>
<evidence type="ECO:0000256" key="16">
    <source>
        <dbReference type="SAM" id="MobiDB-lite"/>
    </source>
</evidence>
<evidence type="ECO:0000256" key="14">
    <source>
        <dbReference type="ARBA" id="ARBA00045102"/>
    </source>
</evidence>
<dbReference type="InterPro" id="IPR016093">
    <property type="entry name" value="MIR_motif"/>
</dbReference>
<keyword evidence="7 15" id="KW-0812">Transmembrane</keyword>
<evidence type="ECO:0000256" key="3">
    <source>
        <dbReference type="ARBA" id="ARBA00007222"/>
    </source>
</evidence>
<dbReference type="GO" id="GO:0004169">
    <property type="term" value="F:dolichyl-phosphate-mannose-protein mannosyltransferase activity"/>
    <property type="evidence" value="ECO:0007669"/>
    <property type="project" value="UniProtKB-UniRule"/>
</dbReference>
<evidence type="ECO:0000256" key="10">
    <source>
        <dbReference type="ARBA" id="ARBA00022989"/>
    </source>
</evidence>